<accession>A0A8S5MM48</accession>
<keyword evidence="1" id="KW-0812">Transmembrane</keyword>
<proteinExistence type="predicted"/>
<evidence type="ECO:0000313" key="2">
    <source>
        <dbReference type="EMBL" id="DAD83453.1"/>
    </source>
</evidence>
<keyword evidence="1" id="KW-1133">Transmembrane helix</keyword>
<protein>
    <submittedName>
        <fullName evidence="2">Uncharacterized protein</fullName>
    </submittedName>
</protein>
<sequence>MFLRVSLFFSFLIFNIFNAKFAALIGSLYFALLIISS</sequence>
<evidence type="ECO:0000256" key="1">
    <source>
        <dbReference type="SAM" id="Phobius"/>
    </source>
</evidence>
<reference evidence="2" key="1">
    <citation type="journal article" date="2021" name="Proc. Natl. Acad. Sci. U.S.A.">
        <title>A Catalog of Tens of Thousands of Viruses from Human Metagenomes Reveals Hidden Associations with Chronic Diseases.</title>
        <authorList>
            <person name="Tisza M.J."/>
            <person name="Buck C.B."/>
        </authorList>
    </citation>
    <scope>NUCLEOTIDE SEQUENCE</scope>
    <source>
        <strain evidence="2">Ct3EF15</strain>
    </source>
</reference>
<name>A0A8S5MM48_9CAUD</name>
<feature type="transmembrane region" description="Helical" evidence="1">
    <location>
        <begin position="12"/>
        <end position="35"/>
    </location>
</feature>
<organism evidence="2">
    <name type="scientific">Caudovirales sp. ct3EF15</name>
    <dbReference type="NCBI Taxonomy" id="2826766"/>
    <lineage>
        <taxon>Viruses</taxon>
        <taxon>Duplodnaviria</taxon>
        <taxon>Heunggongvirae</taxon>
        <taxon>Uroviricota</taxon>
        <taxon>Caudoviricetes</taxon>
    </lineage>
</organism>
<keyword evidence="1" id="KW-0472">Membrane</keyword>
<dbReference type="EMBL" id="BK014937">
    <property type="protein sequence ID" value="DAD83453.1"/>
    <property type="molecule type" value="Genomic_DNA"/>
</dbReference>